<dbReference type="SUPFAM" id="SSF49785">
    <property type="entry name" value="Galactose-binding domain-like"/>
    <property type="match status" value="1"/>
</dbReference>
<keyword evidence="3" id="KW-0227">DNA damage</keyword>
<dbReference type="WBParaSite" id="TMUE_1000004149.1">
    <property type="protein sequence ID" value="TMUE_1000004149.1"/>
    <property type="gene ID" value="WBGene00291257"/>
</dbReference>
<dbReference type="Proteomes" id="UP000046395">
    <property type="component" value="Unassembled WGS sequence"/>
</dbReference>
<feature type="domain" description="BRCT" evidence="7">
    <location>
        <begin position="239"/>
        <end position="326"/>
    </location>
</feature>
<keyword evidence="4" id="KW-0234">DNA repair</keyword>
<dbReference type="GO" id="GO:0005634">
    <property type="term" value="C:nucleus"/>
    <property type="evidence" value="ECO:0007669"/>
    <property type="project" value="UniProtKB-SubCell"/>
</dbReference>
<name>A0A5S6QAC0_TRIMR</name>
<dbReference type="InterPro" id="IPR008979">
    <property type="entry name" value="Galactose-bd-like_sf"/>
</dbReference>
<dbReference type="Pfam" id="PF01834">
    <property type="entry name" value="XRCC1_N"/>
    <property type="match status" value="1"/>
</dbReference>
<dbReference type="PANTHER" id="PTHR11370">
    <property type="entry name" value="DNA-REPAIR PROTEIN XRCC1"/>
    <property type="match status" value="1"/>
</dbReference>
<keyword evidence="8" id="KW-1185">Reference proteome</keyword>
<evidence type="ECO:0000256" key="4">
    <source>
        <dbReference type="ARBA" id="ARBA00023204"/>
    </source>
</evidence>
<evidence type="ECO:0000256" key="5">
    <source>
        <dbReference type="ARBA" id="ARBA00023242"/>
    </source>
</evidence>
<protein>
    <submittedName>
        <fullName evidence="9">BRCT domain-containing protein</fullName>
    </submittedName>
</protein>
<comment type="subcellular location">
    <subcellularLocation>
        <location evidence="1">Nucleus</location>
    </subcellularLocation>
</comment>
<dbReference type="GO" id="GO:0006284">
    <property type="term" value="P:base-excision repair"/>
    <property type="evidence" value="ECO:0007669"/>
    <property type="project" value="InterPro"/>
</dbReference>
<evidence type="ECO:0000256" key="3">
    <source>
        <dbReference type="ARBA" id="ARBA00022763"/>
    </source>
</evidence>
<organism evidence="8 9">
    <name type="scientific">Trichuris muris</name>
    <name type="common">Mouse whipworm</name>
    <dbReference type="NCBI Taxonomy" id="70415"/>
    <lineage>
        <taxon>Eukaryota</taxon>
        <taxon>Metazoa</taxon>
        <taxon>Ecdysozoa</taxon>
        <taxon>Nematoda</taxon>
        <taxon>Enoplea</taxon>
        <taxon>Dorylaimia</taxon>
        <taxon>Trichinellida</taxon>
        <taxon>Trichuridae</taxon>
        <taxon>Trichuris</taxon>
    </lineage>
</organism>
<dbReference type="Gene3D" id="3.40.50.10190">
    <property type="entry name" value="BRCT domain"/>
    <property type="match status" value="1"/>
</dbReference>
<feature type="region of interest" description="Disordered" evidence="6">
    <location>
        <begin position="340"/>
        <end position="369"/>
    </location>
</feature>
<dbReference type="GO" id="GO:0006303">
    <property type="term" value="P:double-strand break repair via nonhomologous end joining"/>
    <property type="evidence" value="ECO:0007669"/>
    <property type="project" value="InterPro"/>
</dbReference>
<dbReference type="Gene3D" id="2.60.120.260">
    <property type="entry name" value="Galactose-binding domain-like"/>
    <property type="match status" value="1"/>
</dbReference>
<evidence type="ECO:0000256" key="1">
    <source>
        <dbReference type="ARBA" id="ARBA00004123"/>
    </source>
</evidence>
<proteinExistence type="predicted"/>
<dbReference type="Pfam" id="PF12738">
    <property type="entry name" value="PTCB-BRCT"/>
    <property type="match status" value="1"/>
</dbReference>
<dbReference type="PROSITE" id="PS50172">
    <property type="entry name" value="BRCT"/>
    <property type="match status" value="1"/>
</dbReference>
<keyword evidence="5" id="KW-0539">Nucleus</keyword>
<dbReference type="FunFam" id="2.60.120.260:FF:000025">
    <property type="entry name" value="DNA repair protein XRCC1 isoform X1"/>
    <property type="match status" value="1"/>
</dbReference>
<evidence type="ECO:0000259" key="7">
    <source>
        <dbReference type="PROSITE" id="PS50172"/>
    </source>
</evidence>
<dbReference type="InterPro" id="IPR045080">
    <property type="entry name" value="BRCT_XRCC1_rpt1"/>
</dbReference>
<sequence length="369" mass="41298">MPDIEFSRVVSCSSEDKNFPAKNLLCPLNFKKWKSCPGENQAVVVLEMRKAERIDAMQIGNETSAFVEVQVGRSINTDEYEVLLPAMAFMSPKESHQLDHKNRVRMFSKAFLVPKVADQLWDRIKIVCTQPFNRSVGFGLSFVRLQSPEEDSAQIQSTSDGDVKLEKCVLKIDDATDNPTNSVDRFEQWRSTHQLSVTDVQKMHASEKVNLCEDVTSIPNVVDPQGSCTGVKKRKKSVPFNAIMDGVVIVLSGFIHPLRGDLREKAIKMGAAYRADWNNQCTHLICAFPNTPKFKKVHGKGLIVRKEWILDSFKERRKMPIRSYLFDPTGYMSSDEEIISCPTPTAGSSSSSNMPTSSNCAEDTGAPQP</sequence>
<dbReference type="CDD" id="cd17725">
    <property type="entry name" value="BRCT_XRCC1_rpt1"/>
    <property type="match status" value="1"/>
</dbReference>
<evidence type="ECO:0000256" key="6">
    <source>
        <dbReference type="SAM" id="MobiDB-lite"/>
    </source>
</evidence>
<dbReference type="InterPro" id="IPR001357">
    <property type="entry name" value="BRCT_dom"/>
</dbReference>
<dbReference type="SUPFAM" id="SSF52113">
    <property type="entry name" value="BRCT domain"/>
    <property type="match status" value="1"/>
</dbReference>
<dbReference type="STRING" id="70415.A0A5S6QAC0"/>
<dbReference type="PANTHER" id="PTHR11370:SF5">
    <property type="entry name" value="DNA REPAIR PROTEIN XRCC1"/>
    <property type="match status" value="1"/>
</dbReference>
<dbReference type="GO" id="GO:0003684">
    <property type="term" value="F:damaged DNA binding"/>
    <property type="evidence" value="ECO:0007669"/>
    <property type="project" value="InterPro"/>
</dbReference>
<accession>A0A5S6QAC0</accession>
<feature type="compositionally biased region" description="Low complexity" evidence="6">
    <location>
        <begin position="340"/>
        <end position="358"/>
    </location>
</feature>
<keyword evidence="2" id="KW-0677">Repeat</keyword>
<dbReference type="InterPro" id="IPR002706">
    <property type="entry name" value="Xrcc1_N"/>
</dbReference>
<reference evidence="9" key="1">
    <citation type="submission" date="2019-12" db="UniProtKB">
        <authorList>
            <consortium name="WormBaseParasite"/>
        </authorList>
    </citation>
    <scope>IDENTIFICATION</scope>
</reference>
<evidence type="ECO:0000256" key="2">
    <source>
        <dbReference type="ARBA" id="ARBA00022737"/>
    </source>
</evidence>
<dbReference type="GO" id="GO:0000012">
    <property type="term" value="P:single strand break repair"/>
    <property type="evidence" value="ECO:0007669"/>
    <property type="project" value="InterPro"/>
</dbReference>
<evidence type="ECO:0000313" key="8">
    <source>
        <dbReference type="Proteomes" id="UP000046395"/>
    </source>
</evidence>
<dbReference type="AlphaFoldDB" id="A0A5S6QAC0"/>
<evidence type="ECO:0000313" key="9">
    <source>
        <dbReference type="WBParaSite" id="TMUE_1000004149.1"/>
    </source>
</evidence>
<dbReference type="SMART" id="SM00292">
    <property type="entry name" value="BRCT"/>
    <property type="match status" value="1"/>
</dbReference>
<dbReference type="InterPro" id="IPR036420">
    <property type="entry name" value="BRCT_dom_sf"/>
</dbReference>
<dbReference type="FunFam" id="3.40.50.10190:FF:000008">
    <property type="entry name" value="X-ray repair cross complementing 1"/>
    <property type="match status" value="1"/>
</dbReference>